<dbReference type="GO" id="GO:0006508">
    <property type="term" value="P:proteolysis"/>
    <property type="evidence" value="ECO:0007669"/>
    <property type="project" value="UniProtKB-KW"/>
</dbReference>
<evidence type="ECO:0000256" key="5">
    <source>
        <dbReference type="ARBA" id="ARBA00022801"/>
    </source>
</evidence>
<comment type="catalytic activity">
    <reaction evidence="1">
        <text>Thiol-dependent hydrolysis of ester, thioester, amide, peptide and isopeptide bonds formed by the C-terminal Gly of ubiquitin (a 76-residue protein attached to proteins as an intracellular targeting signal).</text>
        <dbReference type="EC" id="3.4.19.12"/>
    </reaction>
</comment>
<feature type="compositionally biased region" description="Low complexity" evidence="6">
    <location>
        <begin position="74"/>
        <end position="83"/>
    </location>
</feature>
<evidence type="ECO:0000256" key="2">
    <source>
        <dbReference type="ARBA" id="ARBA00012759"/>
    </source>
</evidence>
<dbReference type="EMBL" id="LSRX01001299">
    <property type="protein sequence ID" value="OLP81247.1"/>
    <property type="molecule type" value="Genomic_DNA"/>
</dbReference>
<feature type="compositionally biased region" description="Low complexity" evidence="6">
    <location>
        <begin position="31"/>
        <end position="45"/>
    </location>
</feature>
<protein>
    <recommendedName>
        <fullName evidence="2">ubiquitinyl hydrolase 1</fullName>
        <ecNumber evidence="2">3.4.19.12</ecNumber>
    </recommendedName>
</protein>
<name>A0A1Q9CEI4_SYMMI</name>
<dbReference type="AlphaFoldDB" id="A0A1Q9CEI4"/>
<dbReference type="Proteomes" id="UP000186817">
    <property type="component" value="Unassembled WGS sequence"/>
</dbReference>
<dbReference type="SMART" id="SM01246">
    <property type="entry name" value="Josephin"/>
    <property type="match status" value="1"/>
</dbReference>
<feature type="compositionally biased region" description="Basic and acidic residues" evidence="6">
    <location>
        <begin position="152"/>
        <end position="161"/>
    </location>
</feature>
<evidence type="ECO:0000313" key="8">
    <source>
        <dbReference type="EMBL" id="OLP81247.1"/>
    </source>
</evidence>
<proteinExistence type="predicted"/>
<evidence type="ECO:0000313" key="9">
    <source>
        <dbReference type="Proteomes" id="UP000186817"/>
    </source>
</evidence>
<dbReference type="OrthoDB" id="435673at2759"/>
<feature type="region of interest" description="Disordered" evidence="6">
    <location>
        <begin position="140"/>
        <end position="163"/>
    </location>
</feature>
<comment type="caution">
    <text evidence="8">The sequence shown here is derived from an EMBL/GenBank/DDBJ whole genome shotgun (WGS) entry which is preliminary data.</text>
</comment>
<dbReference type="PROSITE" id="PS50175">
    <property type="entry name" value="ASP_PROT_RETROV"/>
    <property type="match status" value="1"/>
</dbReference>
<keyword evidence="3" id="KW-0645">Protease</keyword>
<feature type="region of interest" description="Disordered" evidence="6">
    <location>
        <begin position="17"/>
        <end position="104"/>
    </location>
</feature>
<keyword evidence="9" id="KW-1185">Reference proteome</keyword>
<feature type="compositionally biased region" description="Basic and acidic residues" evidence="6">
    <location>
        <begin position="46"/>
        <end position="73"/>
    </location>
</feature>
<evidence type="ECO:0000259" key="7">
    <source>
        <dbReference type="PROSITE" id="PS50175"/>
    </source>
</evidence>
<feature type="domain" description="Peptidase A2" evidence="7">
    <location>
        <begin position="231"/>
        <end position="250"/>
    </location>
</feature>
<dbReference type="EC" id="3.4.19.12" evidence="2"/>
<accession>A0A1Q9CEI4</accession>
<dbReference type="GO" id="GO:0016579">
    <property type="term" value="P:protein deubiquitination"/>
    <property type="evidence" value="ECO:0007669"/>
    <property type="project" value="InterPro"/>
</dbReference>
<evidence type="ECO:0000256" key="6">
    <source>
        <dbReference type="SAM" id="MobiDB-lite"/>
    </source>
</evidence>
<feature type="compositionally biased region" description="Polar residues" evidence="6">
    <location>
        <begin position="19"/>
        <end position="30"/>
    </location>
</feature>
<evidence type="ECO:0000256" key="3">
    <source>
        <dbReference type="ARBA" id="ARBA00022670"/>
    </source>
</evidence>
<evidence type="ECO:0000256" key="1">
    <source>
        <dbReference type="ARBA" id="ARBA00000707"/>
    </source>
</evidence>
<dbReference type="GO" id="GO:0004843">
    <property type="term" value="F:cysteine-type deubiquitinase activity"/>
    <property type="evidence" value="ECO:0007669"/>
    <property type="project" value="UniProtKB-EC"/>
</dbReference>
<dbReference type="InterPro" id="IPR006155">
    <property type="entry name" value="Josephin"/>
</dbReference>
<dbReference type="Gene3D" id="1.10.287.10">
    <property type="entry name" value="S15/NS1, RNA-binding"/>
    <property type="match status" value="1"/>
</dbReference>
<sequence length="518" mass="55986">MMLESLLGIENEIFHLDENTASIDRTSPSRAANQQAPVNPAPKNQEPTKSEKDKEKKGKEEAKKKEKEKKEKASAAAAASEAATPIATIPASGKGKGKDNPKSPCAKEEKQSCYACFSHATVACEYIHDKNSLYKRPKPRGLKASAGNACPPEHEPSKRVQDSAGRVKGMGNKLFKTSRKTKLNGRMPPKGSLFATALATVMTAMACLDATRGATGMANRCTMNQINPLRMEFLLDSAADRSLISKKHLPEETHEMFSKAPGGDTFSGTQVALRLTDFKITFFCAESAKIYADRVERNTGQHTCFVLLQALGGGRGNGSSPVSSATAQQVRPTAVDPGIHTALGGGRGNGSSPVSSATAQQVPFFQQQGAGRHCGMHALNNILGSDVVTTTDMMEGAEACARAYVSEEGHGAGNRVTEHAEKDGNYSLEVLKYVLEKEGYSLDELDESVPAAADLERAKGFLQHRPGAQDHWMTYRYYDGAIWRLDSLNKQPEQITAEQLTKELSENRTFAIRARAHG</sequence>
<dbReference type="InterPro" id="IPR001995">
    <property type="entry name" value="Peptidase_A2_cat"/>
</dbReference>
<keyword evidence="4" id="KW-0833">Ubl conjugation pathway</keyword>
<reference evidence="8 9" key="1">
    <citation type="submission" date="2016-02" db="EMBL/GenBank/DDBJ databases">
        <title>Genome analysis of coral dinoflagellate symbionts highlights evolutionary adaptations to a symbiotic lifestyle.</title>
        <authorList>
            <person name="Aranda M."/>
            <person name="Li Y."/>
            <person name="Liew Y.J."/>
            <person name="Baumgarten S."/>
            <person name="Simakov O."/>
            <person name="Wilson M."/>
            <person name="Piel J."/>
            <person name="Ashoor H."/>
            <person name="Bougouffa S."/>
            <person name="Bajic V.B."/>
            <person name="Ryu T."/>
            <person name="Ravasi T."/>
            <person name="Bayer T."/>
            <person name="Micklem G."/>
            <person name="Kim H."/>
            <person name="Bhak J."/>
            <person name="Lajeunesse T.C."/>
            <person name="Voolstra C.R."/>
        </authorList>
    </citation>
    <scope>NUCLEOTIDE SEQUENCE [LARGE SCALE GENOMIC DNA]</scope>
    <source>
        <strain evidence="8 9">CCMP2467</strain>
    </source>
</reference>
<gene>
    <name evidence="8" type="ORF">AK812_SmicGene38250</name>
</gene>
<dbReference type="Gene3D" id="3.90.70.40">
    <property type="match status" value="1"/>
</dbReference>
<dbReference type="GO" id="GO:0004190">
    <property type="term" value="F:aspartic-type endopeptidase activity"/>
    <property type="evidence" value="ECO:0007669"/>
    <property type="project" value="InterPro"/>
</dbReference>
<evidence type="ECO:0000256" key="4">
    <source>
        <dbReference type="ARBA" id="ARBA00022786"/>
    </source>
</evidence>
<keyword evidence="5" id="KW-0378">Hydrolase</keyword>
<organism evidence="8 9">
    <name type="scientific">Symbiodinium microadriaticum</name>
    <name type="common">Dinoflagellate</name>
    <name type="synonym">Zooxanthella microadriatica</name>
    <dbReference type="NCBI Taxonomy" id="2951"/>
    <lineage>
        <taxon>Eukaryota</taxon>
        <taxon>Sar</taxon>
        <taxon>Alveolata</taxon>
        <taxon>Dinophyceae</taxon>
        <taxon>Suessiales</taxon>
        <taxon>Symbiodiniaceae</taxon>
        <taxon>Symbiodinium</taxon>
    </lineage>
</organism>
<dbReference type="Pfam" id="PF02099">
    <property type="entry name" value="Josephin"/>
    <property type="match status" value="1"/>
</dbReference>